<gene>
    <name evidence="2" type="ORF">VSX58_18980</name>
</gene>
<keyword evidence="1" id="KW-1133">Transmembrane helix</keyword>
<accession>A0ABU6JW96</accession>
<feature type="transmembrane region" description="Helical" evidence="1">
    <location>
        <begin position="67"/>
        <end position="84"/>
    </location>
</feature>
<dbReference type="EMBL" id="JAYWTM010000025">
    <property type="protein sequence ID" value="MEC5344681.1"/>
    <property type="molecule type" value="Genomic_DNA"/>
</dbReference>
<feature type="transmembrane region" description="Helical" evidence="1">
    <location>
        <begin position="39"/>
        <end position="61"/>
    </location>
</feature>
<dbReference type="RefSeq" id="WP_319605995.1">
    <property type="nucleotide sequence ID" value="NZ_JAYWTM010000025.1"/>
</dbReference>
<keyword evidence="3" id="KW-1185">Reference proteome</keyword>
<organism evidence="2 3">
    <name type="scientific">Brenneria populi</name>
    <dbReference type="NCBI Taxonomy" id="1505588"/>
    <lineage>
        <taxon>Bacteria</taxon>
        <taxon>Pseudomonadati</taxon>
        <taxon>Pseudomonadota</taxon>
        <taxon>Gammaproteobacteria</taxon>
        <taxon>Enterobacterales</taxon>
        <taxon>Pectobacteriaceae</taxon>
        <taxon>Brenneria</taxon>
    </lineage>
</organism>
<feature type="transmembrane region" description="Helical" evidence="1">
    <location>
        <begin position="12"/>
        <end position="32"/>
    </location>
</feature>
<keyword evidence="1" id="KW-0472">Membrane</keyword>
<evidence type="ECO:0000313" key="3">
    <source>
        <dbReference type="Proteomes" id="UP001309705"/>
    </source>
</evidence>
<protein>
    <submittedName>
        <fullName evidence="2">Uncharacterized protein</fullName>
    </submittedName>
</protein>
<keyword evidence="1" id="KW-0812">Transmembrane</keyword>
<evidence type="ECO:0000256" key="1">
    <source>
        <dbReference type="SAM" id="Phobius"/>
    </source>
</evidence>
<reference evidence="2 3" key="1">
    <citation type="journal article" date="2017" name="Int. J. Syst. Evol. Microbiol.">
        <title>Brenneria populi subsp. brevivirga subsp. nov. isolated from symptomatic bark of Populus x euramericana canker, and description of Brenneria populi subsp. populi subsp. nov.</title>
        <authorList>
            <person name="Zheng M.H."/>
            <person name="Piao C.G."/>
            <person name="Xue H."/>
            <person name="Guo M.W."/>
            <person name="Li Y."/>
        </authorList>
    </citation>
    <scope>NUCLEOTIDE SEQUENCE [LARGE SCALE GENOMIC DNA]</scope>
    <source>
        <strain evidence="2 3">D9-5</strain>
    </source>
</reference>
<dbReference type="Proteomes" id="UP001309705">
    <property type="component" value="Unassembled WGS sequence"/>
</dbReference>
<sequence>MENGLAVCKALLITAVGSAYLYLLVQLVIYTVNASSEPLTWVLMIGGGATVLSIALVLAIFILQPAIYLLAAVFAGIGALLNRYRRSHA</sequence>
<proteinExistence type="predicted"/>
<evidence type="ECO:0000313" key="2">
    <source>
        <dbReference type="EMBL" id="MEC5344681.1"/>
    </source>
</evidence>
<name>A0ABU6JW96_9GAMM</name>
<comment type="caution">
    <text evidence="2">The sequence shown here is derived from an EMBL/GenBank/DDBJ whole genome shotgun (WGS) entry which is preliminary data.</text>
</comment>